<proteinExistence type="predicted"/>
<dbReference type="EMBL" id="GBXM01071031">
    <property type="protein sequence ID" value="JAH37546.1"/>
    <property type="molecule type" value="Transcribed_RNA"/>
</dbReference>
<protein>
    <submittedName>
        <fullName evidence="1">Uncharacterized protein</fullName>
    </submittedName>
</protein>
<sequence>MESDTPPLSYKPSTQTNLLHCHPTGITEQQRNLIVTFFIDTAQTY</sequence>
<evidence type="ECO:0000313" key="1">
    <source>
        <dbReference type="EMBL" id="JAH37546.1"/>
    </source>
</evidence>
<reference evidence="1" key="2">
    <citation type="journal article" date="2015" name="Fish Shellfish Immunol.">
        <title>Early steps in the European eel (Anguilla anguilla)-Vibrio vulnificus interaction in the gills: Role of the RtxA13 toxin.</title>
        <authorList>
            <person name="Callol A."/>
            <person name="Pajuelo D."/>
            <person name="Ebbesson L."/>
            <person name="Teles M."/>
            <person name="MacKenzie S."/>
            <person name="Amaro C."/>
        </authorList>
    </citation>
    <scope>NUCLEOTIDE SEQUENCE</scope>
</reference>
<organism evidence="1">
    <name type="scientific">Anguilla anguilla</name>
    <name type="common">European freshwater eel</name>
    <name type="synonym">Muraena anguilla</name>
    <dbReference type="NCBI Taxonomy" id="7936"/>
    <lineage>
        <taxon>Eukaryota</taxon>
        <taxon>Metazoa</taxon>
        <taxon>Chordata</taxon>
        <taxon>Craniata</taxon>
        <taxon>Vertebrata</taxon>
        <taxon>Euteleostomi</taxon>
        <taxon>Actinopterygii</taxon>
        <taxon>Neopterygii</taxon>
        <taxon>Teleostei</taxon>
        <taxon>Anguilliformes</taxon>
        <taxon>Anguillidae</taxon>
        <taxon>Anguilla</taxon>
    </lineage>
</organism>
<dbReference type="AlphaFoldDB" id="A0A0E9S8F6"/>
<name>A0A0E9S8F6_ANGAN</name>
<accession>A0A0E9S8F6</accession>
<reference evidence="1" key="1">
    <citation type="submission" date="2014-11" db="EMBL/GenBank/DDBJ databases">
        <authorList>
            <person name="Amaro Gonzalez C."/>
        </authorList>
    </citation>
    <scope>NUCLEOTIDE SEQUENCE</scope>
</reference>